<reference evidence="2" key="1">
    <citation type="submission" date="2008-07" db="EMBL/GenBank/DDBJ databases">
        <title>Annotation of Ajellomyces capsulatus strain H88.</title>
        <authorList>
            <person name="Champion M."/>
            <person name="Cuomo C."/>
            <person name="Ma L.-J."/>
            <person name="Henn M.R."/>
            <person name="Sil A."/>
            <person name="Goldman B."/>
            <person name="Young S.K."/>
            <person name="Kodira C.D."/>
            <person name="Zeng Q."/>
            <person name="Koehrsen M."/>
            <person name="Alvarado L."/>
            <person name="Berlin A."/>
            <person name="Borenstein D."/>
            <person name="Chen Z."/>
            <person name="Engels R."/>
            <person name="Freedman E."/>
            <person name="Gellesch M."/>
            <person name="Goldberg J."/>
            <person name="Griggs A."/>
            <person name="Gujja S."/>
            <person name="Heiman D."/>
            <person name="Hepburn T."/>
            <person name="Howarth C."/>
            <person name="Jen D."/>
            <person name="Larson L."/>
            <person name="Lewis B."/>
            <person name="Mehta T."/>
            <person name="Park D."/>
            <person name="Pearson M."/>
            <person name="Roberts A."/>
            <person name="Saif S."/>
            <person name="Shea T."/>
            <person name="Shenoy N."/>
            <person name="Sisk P."/>
            <person name="Stolte C."/>
            <person name="Sykes S."/>
            <person name="Walk T."/>
            <person name="White J."/>
            <person name="Yandava C."/>
            <person name="Klein B."/>
            <person name="McEwen J.G."/>
            <person name="Puccia R."/>
            <person name="Goldman G.H."/>
            <person name="Felipe M.S."/>
            <person name="Nino-Vega G."/>
            <person name="San-Blas G."/>
            <person name="Taylor J."/>
            <person name="Mendoza L."/>
            <person name="Galagan J."/>
            <person name="Nusbaum C."/>
            <person name="Birren B."/>
        </authorList>
    </citation>
    <scope>NUCLEOTIDE SEQUENCE [LARGE SCALE GENOMIC DNA]</scope>
    <source>
        <strain evidence="2">H88</strain>
    </source>
</reference>
<dbReference type="Proteomes" id="UP000008142">
    <property type="component" value="Unassembled WGS sequence"/>
</dbReference>
<accession>F0U6T9</accession>
<name>F0U6T9_AJEC8</name>
<dbReference type="HOGENOM" id="CLU_1488625_0_0_1"/>
<evidence type="ECO:0000313" key="2">
    <source>
        <dbReference type="Proteomes" id="UP000008142"/>
    </source>
</evidence>
<dbReference type="EMBL" id="DS990636">
    <property type="protein sequence ID" value="EGC41518.1"/>
    <property type="molecule type" value="Genomic_DNA"/>
</dbReference>
<dbReference type="AlphaFoldDB" id="F0U6T9"/>
<evidence type="ECO:0000313" key="1">
    <source>
        <dbReference type="EMBL" id="EGC41518.1"/>
    </source>
</evidence>
<gene>
    <name evidence="1" type="ORF">HCEG_00880</name>
</gene>
<organism evidence="2">
    <name type="scientific">Ajellomyces capsulatus (strain H88)</name>
    <name type="common">Darling's disease fungus</name>
    <name type="synonym">Histoplasma capsulatum</name>
    <dbReference type="NCBI Taxonomy" id="544711"/>
    <lineage>
        <taxon>Eukaryota</taxon>
        <taxon>Fungi</taxon>
        <taxon>Dikarya</taxon>
        <taxon>Ascomycota</taxon>
        <taxon>Pezizomycotina</taxon>
        <taxon>Eurotiomycetes</taxon>
        <taxon>Eurotiomycetidae</taxon>
        <taxon>Onygenales</taxon>
        <taxon>Ajellomycetaceae</taxon>
        <taxon>Histoplasma</taxon>
    </lineage>
</organism>
<protein>
    <submittedName>
        <fullName evidence="1">Predicted protein</fullName>
    </submittedName>
</protein>
<proteinExistence type="predicted"/>
<dbReference type="OMA" id="EGEKCAN"/>
<sequence>MVSNVGLGTSSRYLDLVAHALITIDLRVTYAHSWSEAAIADVTYLPNTDEGEKCANHGTSCPASESDIRVLIIYSSWNNASKFWRRRRPWRVKVHCLEKSKYCMTTFFEKVLDRFVDVSHLPNGVENFKHDESSLQRSICSRKTLLPLIAGHIAPEHSMAATSYSLVRQEGQAIFPEFEPHYMSDEKISKKIYAGRQRQ</sequence>